<organism evidence="1 2">
    <name type="scientific">Phlebia brevispora</name>
    <dbReference type="NCBI Taxonomy" id="194682"/>
    <lineage>
        <taxon>Eukaryota</taxon>
        <taxon>Fungi</taxon>
        <taxon>Dikarya</taxon>
        <taxon>Basidiomycota</taxon>
        <taxon>Agaricomycotina</taxon>
        <taxon>Agaricomycetes</taxon>
        <taxon>Polyporales</taxon>
        <taxon>Meruliaceae</taxon>
        <taxon>Phlebia</taxon>
    </lineage>
</organism>
<sequence>MSSLWTSSFPPRPTFSVDQIPDLTGQVMIVTGGNAGIGKETVKALLEHNAKVYMAGRNMQRMEDAVSDIERDTGKRANILQVDLANLKSIKHAAEEFKTKETQLNVLFNNAGVMFPPIEGLTADGYDLQFGTNVLGHFYFTKLLLPLLLQTAKTTPSHQVRVVNTSSMGHMGVGGIDYDTLKDSPKRRSLRSYTLYFQSKFGNIVFSNELQKRYGDQGVISIALHPGNLNTDLQRHGSIIVRTLSAPFLYPAAMGALTQLYAGTMPEAAELGGKASRVLDPGREHH</sequence>
<comment type="caution">
    <text evidence="1">The sequence shown here is derived from an EMBL/GenBank/DDBJ whole genome shotgun (WGS) entry which is preliminary data.</text>
</comment>
<gene>
    <name evidence="1" type="ORF">NM688_g9192</name>
</gene>
<reference evidence="1" key="1">
    <citation type="submission" date="2022-07" db="EMBL/GenBank/DDBJ databases">
        <title>Genome Sequence of Phlebia brevispora.</title>
        <authorList>
            <person name="Buettner E."/>
        </authorList>
    </citation>
    <scope>NUCLEOTIDE SEQUENCE</scope>
    <source>
        <strain evidence="1">MPL23</strain>
    </source>
</reference>
<dbReference type="EMBL" id="JANHOG010002762">
    <property type="protein sequence ID" value="KAJ3520229.1"/>
    <property type="molecule type" value="Genomic_DNA"/>
</dbReference>
<evidence type="ECO:0000313" key="1">
    <source>
        <dbReference type="EMBL" id="KAJ3520229.1"/>
    </source>
</evidence>
<name>A0ACC1RIF5_9APHY</name>
<dbReference type="Proteomes" id="UP001148662">
    <property type="component" value="Unassembled WGS sequence"/>
</dbReference>
<evidence type="ECO:0000313" key="2">
    <source>
        <dbReference type="Proteomes" id="UP001148662"/>
    </source>
</evidence>
<proteinExistence type="predicted"/>
<protein>
    <submittedName>
        <fullName evidence="1">Uncharacterized protein</fullName>
    </submittedName>
</protein>
<keyword evidence="2" id="KW-1185">Reference proteome</keyword>
<accession>A0ACC1RIF5</accession>